<reference evidence="2 3" key="1">
    <citation type="journal article" date="2016" name="Nat. Commun.">
        <title>Ectomycorrhizal ecology is imprinted in the genome of the dominant symbiotic fungus Cenococcum geophilum.</title>
        <authorList>
            <consortium name="DOE Joint Genome Institute"/>
            <person name="Peter M."/>
            <person name="Kohler A."/>
            <person name="Ohm R.A."/>
            <person name="Kuo A."/>
            <person name="Krutzmann J."/>
            <person name="Morin E."/>
            <person name="Arend M."/>
            <person name="Barry K.W."/>
            <person name="Binder M."/>
            <person name="Choi C."/>
            <person name="Clum A."/>
            <person name="Copeland A."/>
            <person name="Grisel N."/>
            <person name="Haridas S."/>
            <person name="Kipfer T."/>
            <person name="LaButti K."/>
            <person name="Lindquist E."/>
            <person name="Lipzen A."/>
            <person name="Maire R."/>
            <person name="Meier B."/>
            <person name="Mihaltcheva S."/>
            <person name="Molinier V."/>
            <person name="Murat C."/>
            <person name="Poggeler S."/>
            <person name="Quandt C.A."/>
            <person name="Sperisen C."/>
            <person name="Tritt A."/>
            <person name="Tisserant E."/>
            <person name="Crous P.W."/>
            <person name="Henrissat B."/>
            <person name="Nehls U."/>
            <person name="Egli S."/>
            <person name="Spatafora J.W."/>
            <person name="Grigoriev I.V."/>
            <person name="Martin F.M."/>
        </authorList>
    </citation>
    <scope>NUCLEOTIDE SEQUENCE [LARGE SCALE GENOMIC DNA]</scope>
    <source>
        <strain evidence="2 3">CBS 207.34</strain>
    </source>
</reference>
<protein>
    <submittedName>
        <fullName evidence="2">Uncharacterized protein</fullName>
    </submittedName>
</protein>
<organism evidence="2 3">
    <name type="scientific">Glonium stellatum</name>
    <dbReference type="NCBI Taxonomy" id="574774"/>
    <lineage>
        <taxon>Eukaryota</taxon>
        <taxon>Fungi</taxon>
        <taxon>Dikarya</taxon>
        <taxon>Ascomycota</taxon>
        <taxon>Pezizomycotina</taxon>
        <taxon>Dothideomycetes</taxon>
        <taxon>Pleosporomycetidae</taxon>
        <taxon>Gloniales</taxon>
        <taxon>Gloniaceae</taxon>
        <taxon>Glonium</taxon>
    </lineage>
</organism>
<proteinExistence type="predicted"/>
<evidence type="ECO:0000313" key="2">
    <source>
        <dbReference type="EMBL" id="OCL02460.1"/>
    </source>
</evidence>
<gene>
    <name evidence="2" type="ORF">AOQ84DRAFT_392942</name>
</gene>
<feature type="region of interest" description="Disordered" evidence="1">
    <location>
        <begin position="238"/>
        <end position="262"/>
    </location>
</feature>
<dbReference type="AlphaFoldDB" id="A0A8E2EPY2"/>
<dbReference type="EMBL" id="KV750953">
    <property type="protein sequence ID" value="OCL02460.1"/>
    <property type="molecule type" value="Genomic_DNA"/>
</dbReference>
<evidence type="ECO:0000313" key="3">
    <source>
        <dbReference type="Proteomes" id="UP000250140"/>
    </source>
</evidence>
<dbReference type="OrthoDB" id="3944830at2759"/>
<sequence length="262" mass="29327">MKLYAFAADHSYTELREFSSKKLRTGYPVLAMETLALLEHLYILAEILQDQELLSFMKKSSERHRGGLIGQPRFLTILRQSVGHHNPLGQVLLEVQIAASQQQHAELFLERQLIKPEPQAQGLSIATQPTGGLLAQIHEVLTKERLVVAKRDGYGTLLGQPGGYVRNRDFTFEENELLLADYSKEPFNGRKNITVENAKGQRGDILGSLVWAVPAGMGTVQGATHIGKPAPDREVRTFESPTTGYHGHYARSRSRSPTRRYI</sequence>
<accession>A0A8E2EPY2</accession>
<feature type="compositionally biased region" description="Basic residues" evidence="1">
    <location>
        <begin position="248"/>
        <end position="262"/>
    </location>
</feature>
<dbReference type="Proteomes" id="UP000250140">
    <property type="component" value="Unassembled WGS sequence"/>
</dbReference>
<keyword evidence="3" id="KW-1185">Reference proteome</keyword>
<name>A0A8E2EPY2_9PEZI</name>
<evidence type="ECO:0000256" key="1">
    <source>
        <dbReference type="SAM" id="MobiDB-lite"/>
    </source>
</evidence>